<keyword evidence="3" id="KW-0479">Metal-binding</keyword>
<dbReference type="PANTHER" id="PTHR12170">
    <property type="entry name" value="MACROPHAGE ERYTHROBLAST ATTACHER-RELATED"/>
    <property type="match status" value="1"/>
</dbReference>
<dbReference type="SUPFAM" id="SSF57850">
    <property type="entry name" value="RING/U-box"/>
    <property type="match status" value="1"/>
</dbReference>
<proteinExistence type="inferred from homology"/>
<dbReference type="GO" id="GO:0034657">
    <property type="term" value="C:GID complex"/>
    <property type="evidence" value="ECO:0007669"/>
    <property type="project" value="TreeGrafter"/>
</dbReference>
<dbReference type="OrthoDB" id="1933281at2759"/>
<dbReference type="PANTHER" id="PTHR12170:SF3">
    <property type="entry name" value="GH10162P"/>
    <property type="match status" value="1"/>
</dbReference>
<sequence length="417" mass="48389">MSSPIINIQNAYDQYLTHDNGTRTYLQDCLTETQEFKTQLRKLKAHLNKHIQETKSLESNDTENKIRLEKRRSLILDKLNKSYKQWDNSIVKHTKRSKQGLTKFNSVALSSFQRFNIDNIYNNRISNAYKKDIQGAVQSHICRYSLSDVPVQDTEKLLRYLQNVYDMSPELSSEFIMLGQILYGLSHRDFQSCWNWSYIEQQNNQSHMMRTLRYKLYIFKALIMTQTESVEDVCYYLVNQIPQGTFQNEKVDFAKDASAMLGQLMIQGKINNFDSYCDKIASECRDSFTQEYCSLYNLPNESPLSLVIMSGILSSQFFMKYAQIKSSAHIGWTTANELPFDVDLPDSLTHFHPVFICPVLKEETTTENPPYSLACHHIISKKALDKLSKNGTISFKCPYCPVQSTISKTQLIRFVML</sequence>
<dbReference type="GO" id="GO:0043161">
    <property type="term" value="P:proteasome-mediated ubiquitin-dependent protein catabolic process"/>
    <property type="evidence" value="ECO:0007669"/>
    <property type="project" value="InterPro"/>
</dbReference>
<dbReference type="Proteomes" id="UP000750334">
    <property type="component" value="Unassembled WGS sequence"/>
</dbReference>
<evidence type="ECO:0000256" key="5">
    <source>
        <dbReference type="ARBA" id="ARBA00022833"/>
    </source>
</evidence>
<keyword evidence="5" id="KW-0862">Zinc</keyword>
<keyword evidence="2" id="KW-0963">Cytoplasm</keyword>
<evidence type="ECO:0000256" key="1">
    <source>
        <dbReference type="ARBA" id="ARBA00004496"/>
    </source>
</evidence>
<dbReference type="GO" id="GO:0005634">
    <property type="term" value="C:nucleus"/>
    <property type="evidence" value="ECO:0007669"/>
    <property type="project" value="TreeGrafter"/>
</dbReference>
<comment type="similarity">
    <text evidence="6">Belongs to the RMD5/GID2 family.</text>
</comment>
<evidence type="ECO:0000256" key="9">
    <source>
        <dbReference type="PROSITE-ProRule" id="PRU01215"/>
    </source>
</evidence>
<evidence type="ECO:0000259" key="10">
    <source>
        <dbReference type="PROSITE" id="PS51867"/>
    </source>
</evidence>
<evidence type="ECO:0000256" key="6">
    <source>
        <dbReference type="ARBA" id="ARBA00061136"/>
    </source>
</evidence>
<evidence type="ECO:0000256" key="7">
    <source>
        <dbReference type="ARBA" id="ARBA00075398"/>
    </source>
</evidence>
<evidence type="ECO:0000256" key="8">
    <source>
        <dbReference type="ARBA" id="ARBA00080744"/>
    </source>
</evidence>
<keyword evidence="4 9" id="KW-0863">Zinc-finger</keyword>
<protein>
    <recommendedName>
        <fullName evidence="8">GID complex catalytic subunit 2</fullName>
    </recommendedName>
    <alternativeName>
        <fullName evidence="7">Glucose-induced degradation protein 2</fullName>
    </alternativeName>
</protein>
<dbReference type="InterPro" id="IPR045098">
    <property type="entry name" value="Fyv10_fam"/>
</dbReference>
<dbReference type="GO" id="GO:0008270">
    <property type="term" value="F:zinc ion binding"/>
    <property type="evidence" value="ECO:0007669"/>
    <property type="project" value="UniProtKB-KW"/>
</dbReference>
<dbReference type="FunFam" id="3.30.40.10:FF:000143">
    <property type="entry name" value="Regulator of gluconeogenesis Rmd5"/>
    <property type="match status" value="1"/>
</dbReference>
<evidence type="ECO:0000313" key="12">
    <source>
        <dbReference type="Proteomes" id="UP000750334"/>
    </source>
</evidence>
<dbReference type="CDD" id="cd16652">
    <property type="entry name" value="dRING_Rmd5p-like"/>
    <property type="match status" value="1"/>
</dbReference>
<name>A0A9P6WDW3_MAUEX</name>
<comment type="caution">
    <text evidence="11">The sequence shown here is derived from an EMBL/GenBank/DDBJ whole genome shotgun (WGS) entry which is preliminary data.</text>
</comment>
<dbReference type="PROSITE" id="PS51867">
    <property type="entry name" value="ZF_RING_GID"/>
    <property type="match status" value="1"/>
</dbReference>
<dbReference type="InterPro" id="IPR024964">
    <property type="entry name" value="CTLH/CRA"/>
</dbReference>
<evidence type="ECO:0000256" key="2">
    <source>
        <dbReference type="ARBA" id="ARBA00022490"/>
    </source>
</evidence>
<comment type="subcellular location">
    <subcellularLocation>
        <location evidence="1">Cytoplasm</location>
    </subcellularLocation>
</comment>
<evidence type="ECO:0000313" key="11">
    <source>
        <dbReference type="EMBL" id="KAG0671628.1"/>
    </source>
</evidence>
<dbReference type="Pfam" id="PF10607">
    <property type="entry name" value="CTLH"/>
    <property type="match status" value="1"/>
</dbReference>
<evidence type="ECO:0000256" key="4">
    <source>
        <dbReference type="ARBA" id="ARBA00022771"/>
    </source>
</evidence>
<feature type="domain" description="RING-Gid-type" evidence="10">
    <location>
        <begin position="357"/>
        <end position="400"/>
    </location>
</feature>
<feature type="zinc finger region" description="RING-Gid-type" evidence="9">
    <location>
        <begin position="357"/>
        <end position="400"/>
    </location>
</feature>
<evidence type="ECO:0000256" key="3">
    <source>
        <dbReference type="ARBA" id="ARBA00022723"/>
    </source>
</evidence>
<keyword evidence="12" id="KW-1185">Reference proteome</keyword>
<dbReference type="EMBL" id="PUHR01000010">
    <property type="protein sequence ID" value="KAG0671628.1"/>
    <property type="molecule type" value="Genomic_DNA"/>
</dbReference>
<organism evidence="11 12">
    <name type="scientific">Maudiozyma exigua</name>
    <name type="common">Yeast</name>
    <name type="synonym">Kazachstania exigua</name>
    <dbReference type="NCBI Taxonomy" id="34358"/>
    <lineage>
        <taxon>Eukaryota</taxon>
        <taxon>Fungi</taxon>
        <taxon>Dikarya</taxon>
        <taxon>Ascomycota</taxon>
        <taxon>Saccharomycotina</taxon>
        <taxon>Saccharomycetes</taxon>
        <taxon>Saccharomycetales</taxon>
        <taxon>Saccharomycetaceae</taxon>
        <taxon>Maudiozyma</taxon>
    </lineage>
</organism>
<accession>A0A9P6WDW3</accession>
<dbReference type="AlphaFoldDB" id="A0A9P6WDW3"/>
<dbReference type="InterPro" id="IPR044063">
    <property type="entry name" value="ZF_RING_GID"/>
</dbReference>
<reference evidence="11 12" key="1">
    <citation type="submission" date="2020-11" db="EMBL/GenBank/DDBJ databases">
        <title>Kefir isolates.</title>
        <authorList>
            <person name="Marcisauskas S."/>
            <person name="Kim Y."/>
            <person name="Blasche S."/>
        </authorList>
    </citation>
    <scope>NUCLEOTIDE SEQUENCE [LARGE SCALE GENOMIC DNA]</scope>
    <source>
        <strain evidence="11 12">OG2</strain>
    </source>
</reference>
<dbReference type="GO" id="GO:0005737">
    <property type="term" value="C:cytoplasm"/>
    <property type="evidence" value="ECO:0007669"/>
    <property type="project" value="UniProtKB-SubCell"/>
</dbReference>
<dbReference type="GO" id="GO:0061630">
    <property type="term" value="F:ubiquitin protein ligase activity"/>
    <property type="evidence" value="ECO:0007669"/>
    <property type="project" value="InterPro"/>
</dbReference>
<dbReference type="InterPro" id="IPR037683">
    <property type="entry name" value="Rmd5_dRing"/>
</dbReference>
<gene>
    <name evidence="11" type="ORF">C6P45_000119</name>
</gene>